<dbReference type="AlphaFoldDB" id="A0A7X0FP04"/>
<accession>A0A7X0FP04</accession>
<sequence length="402" mass="44289">MREPRVRARTSVARNPRQIGEHSVMTTSPVFVVGAPRSGTTLVSAAIAAHPAFHGGPESDFFFRLGAQARADAATDPAWPTKAVELLGSLSRHGERVIDMFGVSTDDLTRYLEQRQPSQSAMLAALFESSLQGDQGPPRWVEKTPNHLWYLREIVDHFPDATIVHVVRDPRDVVRSLVGLPWATGSRVADAWQWLLDHAEIARAREEDPAVEAAIIDVRFEDFLIDPTSALTTICDAAGAEFHPDMLAPERAAEGMILSAEWWKKKNASGIDPARAFAWRRDADEMDDAIATMCDAVIRQFGYDPAGNPISTRMPLACASHRHAALLEPTLLRAAEAGTSIYPAPRDQAGTVWVWSEREAWQEGLTGTARGVMRTRISRALALRPTRTLHRADDFGPARVAQ</sequence>
<evidence type="ECO:0000313" key="1">
    <source>
        <dbReference type="EMBL" id="MBB6391048.1"/>
    </source>
</evidence>
<dbReference type="EMBL" id="JACHML010000001">
    <property type="protein sequence ID" value="MBB6391048.1"/>
    <property type="molecule type" value="Genomic_DNA"/>
</dbReference>
<name>A0A7X0FP04_9MICO</name>
<dbReference type="PANTHER" id="PTHR36451">
    <property type="entry name" value="PAPS-DEPENDENT SULFOTRANSFERASE STF3"/>
    <property type="match status" value="1"/>
</dbReference>
<dbReference type="PANTHER" id="PTHR36451:SF1">
    <property type="entry name" value="OMEGA-HYDROXY-BETA-DIHYDROMENAQUINONE-9 SULFOTRANSFERASE STF3"/>
    <property type="match status" value="1"/>
</dbReference>
<dbReference type="RefSeq" id="WP_184750227.1">
    <property type="nucleotide sequence ID" value="NZ_BAAAJR010000010.1"/>
</dbReference>
<reference evidence="1 2" key="1">
    <citation type="submission" date="2020-08" db="EMBL/GenBank/DDBJ databases">
        <title>Sequencing the genomes of 1000 actinobacteria strains.</title>
        <authorList>
            <person name="Klenk H.-P."/>
        </authorList>
    </citation>
    <scope>NUCLEOTIDE SEQUENCE [LARGE SCALE GENOMIC DNA]</scope>
    <source>
        <strain evidence="1 2">DSM 12511</strain>
    </source>
</reference>
<gene>
    <name evidence="1" type="ORF">HD594_001361</name>
</gene>
<organism evidence="1 2">
    <name type="scientific">Microbacterium thalassium</name>
    <dbReference type="NCBI Taxonomy" id="362649"/>
    <lineage>
        <taxon>Bacteria</taxon>
        <taxon>Bacillati</taxon>
        <taxon>Actinomycetota</taxon>
        <taxon>Actinomycetes</taxon>
        <taxon>Micrococcales</taxon>
        <taxon>Microbacteriaceae</taxon>
        <taxon>Microbacterium</taxon>
    </lineage>
</organism>
<dbReference type="SUPFAM" id="SSF52540">
    <property type="entry name" value="P-loop containing nucleoside triphosphate hydrolases"/>
    <property type="match status" value="1"/>
</dbReference>
<dbReference type="InterPro" id="IPR052736">
    <property type="entry name" value="Stf3_sulfotransferase"/>
</dbReference>
<dbReference type="Pfam" id="PF13469">
    <property type="entry name" value="Sulfotransfer_3"/>
    <property type="match status" value="1"/>
</dbReference>
<dbReference type="Gene3D" id="3.40.50.300">
    <property type="entry name" value="P-loop containing nucleotide triphosphate hydrolases"/>
    <property type="match status" value="1"/>
</dbReference>
<keyword evidence="2" id="KW-1185">Reference proteome</keyword>
<evidence type="ECO:0000313" key="2">
    <source>
        <dbReference type="Proteomes" id="UP000537775"/>
    </source>
</evidence>
<comment type="caution">
    <text evidence="1">The sequence shown here is derived from an EMBL/GenBank/DDBJ whole genome shotgun (WGS) entry which is preliminary data.</text>
</comment>
<proteinExistence type="predicted"/>
<protein>
    <recommendedName>
        <fullName evidence="3">Sulfotransferase</fullName>
    </recommendedName>
</protein>
<dbReference type="InterPro" id="IPR027417">
    <property type="entry name" value="P-loop_NTPase"/>
</dbReference>
<evidence type="ECO:0008006" key="3">
    <source>
        <dbReference type="Google" id="ProtNLM"/>
    </source>
</evidence>
<dbReference type="Proteomes" id="UP000537775">
    <property type="component" value="Unassembled WGS sequence"/>
</dbReference>